<evidence type="ECO:0000313" key="2">
    <source>
        <dbReference type="Proteomes" id="UP000314294"/>
    </source>
</evidence>
<evidence type="ECO:0000313" key="1">
    <source>
        <dbReference type="EMBL" id="TNN26264.1"/>
    </source>
</evidence>
<comment type="caution">
    <text evidence="1">The sequence shown here is derived from an EMBL/GenBank/DDBJ whole genome shotgun (WGS) entry which is preliminary data.</text>
</comment>
<sequence length="89" mass="9463">MNELNQCVTIGMGPAHFGPRGAEAELRCPAWGMNAKREEEGFRHGFIPLPSGISFPACSNADDRAPTHRGIAEDGDIGSVCVCVCVCET</sequence>
<proteinExistence type="predicted"/>
<organism evidence="1 2">
    <name type="scientific">Liparis tanakae</name>
    <name type="common">Tanaka's snailfish</name>
    <dbReference type="NCBI Taxonomy" id="230148"/>
    <lineage>
        <taxon>Eukaryota</taxon>
        <taxon>Metazoa</taxon>
        <taxon>Chordata</taxon>
        <taxon>Craniata</taxon>
        <taxon>Vertebrata</taxon>
        <taxon>Euteleostomi</taxon>
        <taxon>Actinopterygii</taxon>
        <taxon>Neopterygii</taxon>
        <taxon>Teleostei</taxon>
        <taxon>Neoteleostei</taxon>
        <taxon>Acanthomorphata</taxon>
        <taxon>Eupercaria</taxon>
        <taxon>Perciformes</taxon>
        <taxon>Cottioidei</taxon>
        <taxon>Cottales</taxon>
        <taxon>Liparidae</taxon>
        <taxon>Liparis</taxon>
    </lineage>
</organism>
<dbReference type="Proteomes" id="UP000314294">
    <property type="component" value="Unassembled WGS sequence"/>
</dbReference>
<reference evidence="1 2" key="1">
    <citation type="submission" date="2019-03" db="EMBL/GenBank/DDBJ databases">
        <title>First draft genome of Liparis tanakae, snailfish: a comprehensive survey of snailfish specific genes.</title>
        <authorList>
            <person name="Kim W."/>
            <person name="Song I."/>
            <person name="Jeong J.-H."/>
            <person name="Kim D."/>
            <person name="Kim S."/>
            <person name="Ryu S."/>
            <person name="Song J.Y."/>
            <person name="Lee S.K."/>
        </authorList>
    </citation>
    <scope>NUCLEOTIDE SEQUENCE [LARGE SCALE GENOMIC DNA]</scope>
    <source>
        <tissue evidence="1">Muscle</tissue>
    </source>
</reference>
<protein>
    <submittedName>
        <fullName evidence="1">Uncharacterized protein</fullName>
    </submittedName>
</protein>
<keyword evidence="2" id="KW-1185">Reference proteome</keyword>
<dbReference type="AlphaFoldDB" id="A0A4Z2ECL5"/>
<dbReference type="EMBL" id="SRLO01010606">
    <property type="protein sequence ID" value="TNN26264.1"/>
    <property type="molecule type" value="Genomic_DNA"/>
</dbReference>
<name>A0A4Z2ECL5_9TELE</name>
<gene>
    <name evidence="1" type="ORF">EYF80_063599</name>
</gene>
<accession>A0A4Z2ECL5</accession>